<reference evidence="5 6" key="1">
    <citation type="journal article" date="2020" name="Microorganisms">
        <title>Simultaneous Genome Sequencing of Prosthecochloris ethylica and Desulfuromonas acetoxidans within a Syntrophic Mixture Reveals Unique Pili and Protein Interactions.</title>
        <authorList>
            <person name="Kyndt J.A."/>
            <person name="Van Beeumen J.J."/>
            <person name="Meyer T.E."/>
        </authorList>
    </citation>
    <scope>NUCLEOTIDE SEQUENCE [LARGE SCALE GENOMIC DNA]</scope>
    <source>
        <strain evidence="5 6">N3</strain>
    </source>
</reference>
<evidence type="ECO:0000256" key="1">
    <source>
        <dbReference type="ARBA" id="ARBA00022490"/>
    </source>
</evidence>
<dbReference type="PIRSF" id="PIRSF019345">
    <property type="entry name" value="ScpB"/>
    <property type="match status" value="1"/>
</dbReference>
<comment type="caution">
    <text evidence="5">The sequence shown here is derived from an EMBL/GenBank/DDBJ whole genome shotgun (WGS) entry which is preliminary data.</text>
</comment>
<organism evidence="5 6">
    <name type="scientific">Prosthecochloris ethylica</name>
    <dbReference type="NCBI Taxonomy" id="2743976"/>
    <lineage>
        <taxon>Bacteria</taxon>
        <taxon>Pseudomonadati</taxon>
        <taxon>Chlorobiota</taxon>
        <taxon>Chlorobiia</taxon>
        <taxon>Chlorobiales</taxon>
        <taxon>Chlorobiaceae</taxon>
        <taxon>Prosthecochloris</taxon>
    </lineage>
</organism>
<dbReference type="Gene3D" id="1.10.10.10">
    <property type="entry name" value="Winged helix-like DNA-binding domain superfamily/Winged helix DNA-binding domain"/>
    <property type="match status" value="2"/>
</dbReference>
<accession>A0ABR9XQK0</accession>
<dbReference type="InterPro" id="IPR005234">
    <property type="entry name" value="ScpB_csome_segregation"/>
</dbReference>
<proteinExistence type="predicted"/>
<gene>
    <name evidence="5" type="primary">scpB</name>
    <name evidence="5" type="ORF">INT08_03080</name>
</gene>
<dbReference type="PANTHER" id="PTHR34298">
    <property type="entry name" value="SEGREGATION AND CONDENSATION PROTEIN B"/>
    <property type="match status" value="1"/>
</dbReference>
<keyword evidence="3" id="KW-0159">Chromosome partition</keyword>
<sequence>MPHQEPSLHQQVEALVFASEEAVSADDIVRMLGTDLTVRQIDRLVDELNHSYDTTGRSFRIVRIAGGFRFLTIPALAPLLRKLQAPTVRRKLSQSVLEVLAVIAYRQPVSRSEIQQVRGVSPDYAINKLLERGLIDVRGRARTVGKPLLYGTTKEFLDLFQLPSLQDLPKLREIKELVHDREVREYLSSAASVQETVKSDDDESTEER</sequence>
<dbReference type="RefSeq" id="WP_175187257.1">
    <property type="nucleotide sequence ID" value="NZ_JABVZQ010000006.1"/>
</dbReference>
<evidence type="ECO:0000256" key="2">
    <source>
        <dbReference type="ARBA" id="ARBA00022618"/>
    </source>
</evidence>
<keyword evidence="1" id="KW-0963">Cytoplasm</keyword>
<dbReference type="SUPFAM" id="SSF46785">
    <property type="entry name" value="Winged helix' DNA-binding domain"/>
    <property type="match status" value="2"/>
</dbReference>
<dbReference type="InterPro" id="IPR036388">
    <property type="entry name" value="WH-like_DNA-bd_sf"/>
</dbReference>
<keyword evidence="6" id="KW-1185">Reference proteome</keyword>
<keyword evidence="2" id="KW-0132">Cell division</keyword>
<keyword evidence="4" id="KW-0131">Cell cycle</keyword>
<evidence type="ECO:0000256" key="4">
    <source>
        <dbReference type="ARBA" id="ARBA00023306"/>
    </source>
</evidence>
<evidence type="ECO:0000313" key="5">
    <source>
        <dbReference type="EMBL" id="MBF0636167.1"/>
    </source>
</evidence>
<dbReference type="PANTHER" id="PTHR34298:SF2">
    <property type="entry name" value="SEGREGATION AND CONDENSATION PROTEIN B"/>
    <property type="match status" value="1"/>
</dbReference>
<dbReference type="Pfam" id="PF04079">
    <property type="entry name" value="SMC_ScpB"/>
    <property type="match status" value="1"/>
</dbReference>
<dbReference type="InterPro" id="IPR036390">
    <property type="entry name" value="WH_DNA-bd_sf"/>
</dbReference>
<evidence type="ECO:0000256" key="3">
    <source>
        <dbReference type="ARBA" id="ARBA00022829"/>
    </source>
</evidence>
<name>A0ABR9XQK0_9CHLB</name>
<protein>
    <submittedName>
        <fullName evidence="5">SMC-Scp complex subunit ScpB</fullName>
    </submittedName>
</protein>
<dbReference type="NCBIfam" id="TIGR00281">
    <property type="entry name" value="SMC-Scp complex subunit ScpB"/>
    <property type="match status" value="1"/>
</dbReference>
<evidence type="ECO:0000313" key="6">
    <source>
        <dbReference type="Proteomes" id="UP000619838"/>
    </source>
</evidence>
<dbReference type="Proteomes" id="UP000619838">
    <property type="component" value="Unassembled WGS sequence"/>
</dbReference>
<dbReference type="EMBL" id="JADGII010000003">
    <property type="protein sequence ID" value="MBF0636167.1"/>
    <property type="molecule type" value="Genomic_DNA"/>
</dbReference>